<sequence length="108" mass="11159">MSRVIRLDQFLPVEKSKFLAALESAGVEAARFEVSKMEISPPLMPGNVTALVTVKLAASALAFSYEDAAGSSWVTAFEEDLAAGRFAGHAGGASGAASDPDLLASDRA</sequence>
<reference evidence="2" key="1">
    <citation type="journal article" date="2019" name="Int. J. Syst. Evol. Microbiol.">
        <title>The Global Catalogue of Microorganisms (GCM) 10K type strain sequencing project: providing services to taxonomists for standard genome sequencing and annotation.</title>
        <authorList>
            <consortium name="The Broad Institute Genomics Platform"/>
            <consortium name="The Broad Institute Genome Sequencing Center for Infectious Disease"/>
            <person name="Wu L."/>
            <person name="Ma J."/>
        </authorList>
    </citation>
    <scope>NUCLEOTIDE SEQUENCE [LARGE SCALE GENOMIC DNA]</scope>
    <source>
        <strain evidence="2">CCUG 57401</strain>
    </source>
</reference>
<protein>
    <submittedName>
        <fullName evidence="1">Uncharacterized protein</fullName>
    </submittedName>
</protein>
<name>A0ABW0NE28_9BURK</name>
<evidence type="ECO:0000313" key="2">
    <source>
        <dbReference type="Proteomes" id="UP001596037"/>
    </source>
</evidence>
<proteinExistence type="predicted"/>
<dbReference type="EMBL" id="JBHSMF010000006">
    <property type="protein sequence ID" value="MFC5498237.1"/>
    <property type="molecule type" value="Genomic_DNA"/>
</dbReference>
<accession>A0ABW0NE28</accession>
<evidence type="ECO:0000313" key="1">
    <source>
        <dbReference type="EMBL" id="MFC5498237.1"/>
    </source>
</evidence>
<keyword evidence="2" id="KW-1185">Reference proteome</keyword>
<dbReference type="RefSeq" id="WP_376850296.1">
    <property type="nucleotide sequence ID" value="NZ_JBHSMF010000006.1"/>
</dbReference>
<gene>
    <name evidence="1" type="ORF">ACFPOE_11895</name>
</gene>
<organism evidence="1 2">
    <name type="scientific">Caenimonas terrae</name>
    <dbReference type="NCBI Taxonomy" id="696074"/>
    <lineage>
        <taxon>Bacteria</taxon>
        <taxon>Pseudomonadati</taxon>
        <taxon>Pseudomonadota</taxon>
        <taxon>Betaproteobacteria</taxon>
        <taxon>Burkholderiales</taxon>
        <taxon>Comamonadaceae</taxon>
        <taxon>Caenimonas</taxon>
    </lineage>
</organism>
<dbReference type="Proteomes" id="UP001596037">
    <property type="component" value="Unassembled WGS sequence"/>
</dbReference>
<comment type="caution">
    <text evidence="1">The sequence shown here is derived from an EMBL/GenBank/DDBJ whole genome shotgun (WGS) entry which is preliminary data.</text>
</comment>